<gene>
    <name evidence="4" type="ORF">BmR1_04g05887</name>
</gene>
<evidence type="ECO:0000256" key="3">
    <source>
        <dbReference type="SAM" id="SignalP"/>
    </source>
</evidence>
<dbReference type="InterPro" id="IPR029045">
    <property type="entry name" value="ClpP/crotonase-like_dom_sf"/>
</dbReference>
<comment type="similarity">
    <text evidence="1 2">Belongs to the peptidase S14 family.</text>
</comment>
<organism evidence="4 5">
    <name type="scientific">Babesia microti (strain RI)</name>
    <dbReference type="NCBI Taxonomy" id="1133968"/>
    <lineage>
        <taxon>Eukaryota</taxon>
        <taxon>Sar</taxon>
        <taxon>Alveolata</taxon>
        <taxon>Apicomplexa</taxon>
        <taxon>Aconoidasida</taxon>
        <taxon>Piroplasmida</taxon>
        <taxon>Babesiidae</taxon>
        <taxon>Babesia</taxon>
    </lineage>
</organism>
<dbReference type="GO" id="GO:0009368">
    <property type="term" value="C:endopeptidase Clp complex"/>
    <property type="evidence" value="ECO:0007669"/>
    <property type="project" value="TreeGrafter"/>
</dbReference>
<dbReference type="Pfam" id="PF00574">
    <property type="entry name" value="CLP_protease"/>
    <property type="match status" value="2"/>
</dbReference>
<evidence type="ECO:0000256" key="2">
    <source>
        <dbReference type="RuleBase" id="RU003567"/>
    </source>
</evidence>
<dbReference type="GeneID" id="33043759"/>
<keyword evidence="4" id="KW-0378">Hydrolase</keyword>
<dbReference type="AlphaFoldDB" id="A0A1N6LXL7"/>
<dbReference type="EMBL" id="LN871599">
    <property type="protein sequence ID" value="SIO73602.1"/>
    <property type="molecule type" value="Genomic_DNA"/>
</dbReference>
<dbReference type="InterPro" id="IPR023562">
    <property type="entry name" value="ClpP/TepA"/>
</dbReference>
<dbReference type="KEGG" id="bmic:BmR1_04g05887"/>
<dbReference type="OrthoDB" id="2017408at2759"/>
<evidence type="ECO:0000256" key="1">
    <source>
        <dbReference type="ARBA" id="ARBA00007039"/>
    </source>
</evidence>
<protein>
    <recommendedName>
        <fullName evidence="2">ATP-dependent Clp protease proteolytic subunit</fullName>
    </recommendedName>
</protein>
<name>A0A1N6LXL7_BABMR</name>
<reference evidence="4 5" key="1">
    <citation type="journal article" date="2012" name="Nucleic Acids Res.">
        <title>Sequencing of the smallest Apicomplexan genome from the human pathogen Babesia microti.</title>
        <authorList>
            <person name="Cornillot E."/>
            <person name="Hadj-Kaddour K."/>
            <person name="Dassouli A."/>
            <person name="Noel B."/>
            <person name="Ranwez V."/>
            <person name="Vacherie B."/>
            <person name="Augagneur Y."/>
            <person name="Bres V."/>
            <person name="Duclos A."/>
            <person name="Randazzo S."/>
            <person name="Carcy B."/>
            <person name="Debierre-Grockiego F."/>
            <person name="Delbecq S."/>
            <person name="Moubri-Menage K."/>
            <person name="Shams-Eldin H."/>
            <person name="Usmani-Brown S."/>
            <person name="Bringaud F."/>
            <person name="Wincker P."/>
            <person name="Vivares C.P."/>
            <person name="Schwarz R.T."/>
            <person name="Schetters T.P."/>
            <person name="Krause P.J."/>
            <person name="Gorenflot A."/>
            <person name="Berry V."/>
            <person name="Barbe V."/>
            <person name="Ben Mamoun C."/>
        </authorList>
    </citation>
    <scope>NUCLEOTIDE SEQUENCE [LARGE SCALE GENOMIC DNA]</scope>
    <source>
        <strain evidence="4 5">RI</strain>
    </source>
</reference>
<keyword evidence="4" id="KW-0645">Protease</keyword>
<evidence type="ECO:0000313" key="5">
    <source>
        <dbReference type="Proteomes" id="UP000002899"/>
    </source>
</evidence>
<dbReference type="PRINTS" id="PR00127">
    <property type="entry name" value="CLPPROTEASEP"/>
</dbReference>
<dbReference type="GO" id="GO:0004176">
    <property type="term" value="F:ATP-dependent peptidase activity"/>
    <property type="evidence" value="ECO:0007669"/>
    <property type="project" value="InterPro"/>
</dbReference>
<proteinExistence type="inferred from homology"/>
<keyword evidence="3" id="KW-0732">Signal</keyword>
<dbReference type="PANTHER" id="PTHR10381:SF6">
    <property type="entry name" value="ATP-DEPENDENT CLP PROTEASE PROTEOLYTIC SUBUNIT-RELATED PROTEIN 3, CHLOROPLASTIC"/>
    <property type="match status" value="1"/>
</dbReference>
<reference evidence="4 5" key="3">
    <citation type="journal article" date="2016" name="Sci. Rep.">
        <title>Genome-wide diversity and gene expression profiling of Babesia microti isolates identify polymorphic genes that mediate host-pathogen interactions.</title>
        <authorList>
            <person name="Silva J.C."/>
            <person name="Cornillot E."/>
            <person name="McCracken C."/>
            <person name="Usmani-Brown S."/>
            <person name="Dwivedi A."/>
            <person name="Ifeonu O.O."/>
            <person name="Crabtree J."/>
            <person name="Gotia H.T."/>
            <person name="Virji A.Z."/>
            <person name="Reynes C."/>
            <person name="Colinge J."/>
            <person name="Kumar V."/>
            <person name="Lawres L."/>
            <person name="Pazzi J.E."/>
            <person name="Pablo J.V."/>
            <person name="Hung C."/>
            <person name="Brancato J."/>
            <person name="Kumari P."/>
            <person name="Orvis J."/>
            <person name="Tretina K."/>
            <person name="Chibucos M."/>
            <person name="Ott S."/>
            <person name="Sadzewicz L."/>
            <person name="Sengamalay N."/>
            <person name="Shetty A.C."/>
            <person name="Su Q."/>
            <person name="Tallon L."/>
            <person name="Fraser C.M."/>
            <person name="Frutos R."/>
            <person name="Molina D.M."/>
            <person name="Krause P.J."/>
            <person name="Ben Mamoun C."/>
        </authorList>
    </citation>
    <scope>NUCLEOTIDE SEQUENCE [LARGE SCALE GENOMIC DNA]</scope>
    <source>
        <strain evidence="4 5">RI</strain>
    </source>
</reference>
<dbReference type="GO" id="GO:0004252">
    <property type="term" value="F:serine-type endopeptidase activity"/>
    <property type="evidence" value="ECO:0007669"/>
    <property type="project" value="InterPro"/>
</dbReference>
<accession>A0A1N6LXL7</accession>
<dbReference type="CDD" id="cd07017">
    <property type="entry name" value="S14_ClpP_2"/>
    <property type="match status" value="1"/>
</dbReference>
<dbReference type="PANTHER" id="PTHR10381">
    <property type="entry name" value="ATP-DEPENDENT CLP PROTEASE PROTEOLYTIC SUBUNIT"/>
    <property type="match status" value="1"/>
</dbReference>
<sequence>MLYLTLVLLFNYVDSYHTVNNNCYNCNKHKILNNNYALNASRPWNYEPQDLPSLLLDKRIIFIGEPITSNSTESIINQLLYLDNKSKHQPISIYINSGQIGQRFDREDVSIAYPETLALSIYDVIQFIQPSITTINLGKAFGTGALILSVGDKGKRFVLPHSQCMLVQPSCLVTTRQAADVAIVAREVLKTRETIVNLIANRTGKSPETVAADVQRNKFFNAQETIDYGLADNILTKECKDQSLKHLQESQ</sequence>
<reference evidence="4 5" key="2">
    <citation type="journal article" date="2013" name="PLoS ONE">
        <title>Whole genome mapping and re-organization of the nuclear and mitochondrial genomes of Babesia microti isolates.</title>
        <authorList>
            <person name="Cornillot E."/>
            <person name="Dassouli A."/>
            <person name="Garg A."/>
            <person name="Pachikara N."/>
            <person name="Randazzo S."/>
            <person name="Depoix D."/>
            <person name="Carcy B."/>
            <person name="Delbecq S."/>
            <person name="Frutos R."/>
            <person name="Silva J.C."/>
            <person name="Sutton R."/>
            <person name="Krause P.J."/>
            <person name="Mamoun C.B."/>
        </authorList>
    </citation>
    <scope>NUCLEOTIDE SEQUENCE [LARGE SCALE GENOMIC DNA]</scope>
    <source>
        <strain evidence="4 5">RI</strain>
    </source>
</reference>
<dbReference type="Proteomes" id="UP000002899">
    <property type="component" value="Chromosome IV"/>
</dbReference>
<dbReference type="GO" id="GO:0006515">
    <property type="term" value="P:protein quality control for misfolded or incompletely synthesized proteins"/>
    <property type="evidence" value="ECO:0007669"/>
    <property type="project" value="TreeGrafter"/>
</dbReference>
<keyword evidence="5" id="KW-1185">Reference proteome</keyword>
<evidence type="ECO:0000313" key="4">
    <source>
        <dbReference type="EMBL" id="SIO73602.1"/>
    </source>
</evidence>
<dbReference type="VEuPathDB" id="PiroplasmaDB:BmR1_04g05887"/>
<dbReference type="Gene3D" id="3.90.226.10">
    <property type="entry name" value="2-enoyl-CoA Hydratase, Chain A, domain 1"/>
    <property type="match status" value="1"/>
</dbReference>
<dbReference type="RefSeq" id="XP_021337686.1">
    <property type="nucleotide sequence ID" value="XM_021482450.1"/>
</dbReference>
<feature type="chain" id="PRO_5012636384" description="ATP-dependent Clp protease proteolytic subunit" evidence="3">
    <location>
        <begin position="16"/>
        <end position="251"/>
    </location>
</feature>
<dbReference type="SUPFAM" id="SSF52096">
    <property type="entry name" value="ClpP/crotonase"/>
    <property type="match status" value="1"/>
</dbReference>
<dbReference type="InterPro" id="IPR001907">
    <property type="entry name" value="ClpP"/>
</dbReference>
<feature type="signal peptide" evidence="3">
    <location>
        <begin position="1"/>
        <end position="15"/>
    </location>
</feature>
<dbReference type="GO" id="GO:0051117">
    <property type="term" value="F:ATPase binding"/>
    <property type="evidence" value="ECO:0007669"/>
    <property type="project" value="TreeGrafter"/>
</dbReference>